<accession>A0A6A4JF50</accession>
<evidence type="ECO:0000259" key="2">
    <source>
        <dbReference type="Pfam" id="PF26634"/>
    </source>
</evidence>
<gene>
    <name evidence="3" type="ORF">GE061_002100</name>
</gene>
<dbReference type="PANTHER" id="PTHR35374">
    <property type="entry name" value="CYCLIN-DEPENDENT KINASE 11A-LIKE"/>
    <property type="match status" value="1"/>
</dbReference>
<organism evidence="3 4">
    <name type="scientific">Apolygus lucorum</name>
    <name type="common">Small green plant bug</name>
    <name type="synonym">Lygocoris lucorum</name>
    <dbReference type="NCBI Taxonomy" id="248454"/>
    <lineage>
        <taxon>Eukaryota</taxon>
        <taxon>Metazoa</taxon>
        <taxon>Ecdysozoa</taxon>
        <taxon>Arthropoda</taxon>
        <taxon>Hexapoda</taxon>
        <taxon>Insecta</taxon>
        <taxon>Pterygota</taxon>
        <taxon>Neoptera</taxon>
        <taxon>Paraneoptera</taxon>
        <taxon>Hemiptera</taxon>
        <taxon>Heteroptera</taxon>
        <taxon>Panheteroptera</taxon>
        <taxon>Cimicomorpha</taxon>
        <taxon>Miridae</taxon>
        <taxon>Mirini</taxon>
        <taxon>Apolygus</taxon>
    </lineage>
</organism>
<dbReference type="PANTHER" id="PTHR35374:SF1">
    <property type="entry name" value="PROTEIN KINASE DOMAIN-CONTAINING PROTEIN"/>
    <property type="match status" value="1"/>
</dbReference>
<protein>
    <submittedName>
        <fullName evidence="3">Uncharacterized protein</fullName>
    </submittedName>
</protein>
<dbReference type="Pfam" id="PF21738">
    <property type="entry name" value="DJR-like_dom"/>
    <property type="match status" value="1"/>
</dbReference>
<comment type="caution">
    <text evidence="3">The sequence shown here is derived from an EMBL/GenBank/DDBJ whole genome shotgun (WGS) entry which is preliminary data.</text>
</comment>
<keyword evidence="4" id="KW-1185">Reference proteome</keyword>
<reference evidence="3" key="1">
    <citation type="journal article" date="2021" name="Mol. Ecol. Resour.">
        <title>Apolygus lucorum genome provides insights into omnivorousness and mesophyll feeding.</title>
        <authorList>
            <person name="Liu Y."/>
            <person name="Liu H."/>
            <person name="Wang H."/>
            <person name="Huang T."/>
            <person name="Liu B."/>
            <person name="Yang B."/>
            <person name="Yin L."/>
            <person name="Li B."/>
            <person name="Zhang Y."/>
            <person name="Zhang S."/>
            <person name="Jiang F."/>
            <person name="Zhang X."/>
            <person name="Ren Y."/>
            <person name="Wang B."/>
            <person name="Wang S."/>
            <person name="Lu Y."/>
            <person name="Wu K."/>
            <person name="Fan W."/>
            <person name="Wang G."/>
        </authorList>
    </citation>
    <scope>NUCLEOTIDE SEQUENCE</scope>
    <source>
        <strain evidence="3">12Hb</strain>
    </source>
</reference>
<dbReference type="Pfam" id="PF26634">
    <property type="entry name" value="DUF8207"/>
    <property type="match status" value="1"/>
</dbReference>
<dbReference type="OrthoDB" id="6630032at2759"/>
<dbReference type="Proteomes" id="UP000466442">
    <property type="component" value="Unassembled WGS sequence"/>
</dbReference>
<proteinExistence type="predicted"/>
<name>A0A6A4JF50_APOLU</name>
<feature type="domain" description="Double jelly roll-like" evidence="1">
    <location>
        <begin position="399"/>
        <end position="595"/>
    </location>
</feature>
<feature type="domain" description="DUF8207" evidence="2">
    <location>
        <begin position="161"/>
        <end position="262"/>
    </location>
</feature>
<evidence type="ECO:0000313" key="4">
    <source>
        <dbReference type="Proteomes" id="UP000466442"/>
    </source>
</evidence>
<dbReference type="AlphaFoldDB" id="A0A6A4JF50"/>
<evidence type="ECO:0000259" key="1">
    <source>
        <dbReference type="Pfam" id="PF21738"/>
    </source>
</evidence>
<dbReference type="InterPro" id="IPR058520">
    <property type="entry name" value="DUF8207"/>
</dbReference>
<dbReference type="EMBL" id="WIXP02000010">
    <property type="protein sequence ID" value="KAF6203765.1"/>
    <property type="molecule type" value="Genomic_DNA"/>
</dbReference>
<evidence type="ECO:0000313" key="3">
    <source>
        <dbReference type="EMBL" id="KAF6203765.1"/>
    </source>
</evidence>
<dbReference type="InterPro" id="IPR049512">
    <property type="entry name" value="DJR-like_dom"/>
</dbReference>
<sequence length="612" mass="69567">MMDVKRALETKKIEEKLIQTYKRALDRVDEEQRQTEKKFKPLTDAIEKQTTKPVTDALETLTKAVDDGLVKPVSTALTQLQARKTVGELQSANLPSVLETVDELQSKEGELQSKEEELQAEEKETFDDSIVTNIPANSIAQTPTYGIKAKHYLVNLNDPSFGLNMFTSRDGKTFFMIGNKVVEIQQDDLIVDGQTFEGTRGLWRLLTYNAPPQPDAYTKKDLESYRKLLIMSDAMYQGNDKNRKNPKSSSGEKWKSLIKNIWASLKSGEGIVRHNPNSRKELWISRDLKQVLDRVNFIHSEESAGNNSFHNDKMSLINYISNTLEEIVDTPEGIVQIANHIQILPKAGSGLSFFEHVKIPFDKGGFNITFTRNSDSPCIFRWKSKKTDGTEDPASLPQEGRIVIEEFYIRVPMIDFDKNDKVLIMQDLTEKKIINWNYRKWHCVELPNIGGKDTIEYNMSHLFTKGVSPIFVMVAFQTLPATIGAEGQLTDNSILTPMNVKNIHVTIDDESYPRMRQDFNTGYALAYNMYCDYMKTCVGGHDVLYSPNKFITDKCVYVIDTSKQVKNITSSAPNITLNVDFSRSVPDKTHMYIIAVSQSALKYDVLKDEVEK</sequence>